<organism evidence="5 6">
    <name type="scientific">Actinocorallia herbida</name>
    <dbReference type="NCBI Taxonomy" id="58109"/>
    <lineage>
        <taxon>Bacteria</taxon>
        <taxon>Bacillati</taxon>
        <taxon>Actinomycetota</taxon>
        <taxon>Actinomycetes</taxon>
        <taxon>Streptosporangiales</taxon>
        <taxon>Thermomonosporaceae</taxon>
        <taxon>Actinocorallia</taxon>
    </lineage>
</organism>
<dbReference type="PRINTS" id="PR00411">
    <property type="entry name" value="PNDRDTASEI"/>
</dbReference>
<evidence type="ECO:0000313" key="5">
    <source>
        <dbReference type="EMBL" id="ROO85517.1"/>
    </source>
</evidence>
<keyword evidence="3" id="KW-0274">FAD</keyword>
<evidence type="ECO:0000256" key="1">
    <source>
        <dbReference type="ARBA" id="ARBA00001974"/>
    </source>
</evidence>
<dbReference type="GO" id="GO:0016491">
    <property type="term" value="F:oxidoreductase activity"/>
    <property type="evidence" value="ECO:0007669"/>
    <property type="project" value="InterPro"/>
</dbReference>
<protein>
    <submittedName>
        <fullName evidence="5">Assimilatory nitrate reductase (NADH) beta subunit</fullName>
    </submittedName>
</protein>
<gene>
    <name evidence="5" type="ORF">EDD29_3062</name>
</gene>
<evidence type="ECO:0000313" key="6">
    <source>
        <dbReference type="Proteomes" id="UP000272400"/>
    </source>
</evidence>
<dbReference type="SUPFAM" id="SSF51905">
    <property type="entry name" value="FAD/NAD(P)-binding domain"/>
    <property type="match status" value="2"/>
</dbReference>
<reference evidence="5 6" key="1">
    <citation type="submission" date="2018-11" db="EMBL/GenBank/DDBJ databases">
        <title>Sequencing the genomes of 1000 actinobacteria strains.</title>
        <authorList>
            <person name="Klenk H.-P."/>
        </authorList>
    </citation>
    <scope>NUCLEOTIDE SEQUENCE [LARGE SCALE GENOMIC DNA]</scope>
    <source>
        <strain evidence="5 6">DSM 44254</strain>
    </source>
</reference>
<dbReference type="InterPro" id="IPR023753">
    <property type="entry name" value="FAD/NAD-binding_dom"/>
</dbReference>
<dbReference type="InterPro" id="IPR016156">
    <property type="entry name" value="FAD/NAD-linked_Rdtase_dimer_sf"/>
</dbReference>
<dbReference type="OrthoDB" id="9768666at2"/>
<name>A0A3N1CW57_9ACTN</name>
<dbReference type="RefSeq" id="WP_123665018.1">
    <property type="nucleotide sequence ID" value="NZ_RJKE01000001.1"/>
</dbReference>
<comment type="cofactor">
    <cofactor evidence="1">
        <name>FAD</name>
        <dbReference type="ChEBI" id="CHEBI:57692"/>
    </cofactor>
</comment>
<evidence type="ECO:0000259" key="4">
    <source>
        <dbReference type="Pfam" id="PF07992"/>
    </source>
</evidence>
<dbReference type="Gene3D" id="3.50.50.60">
    <property type="entry name" value="FAD/NAD(P)-binding domain"/>
    <property type="match status" value="2"/>
</dbReference>
<dbReference type="PANTHER" id="PTHR43429">
    <property type="entry name" value="PYRIDINE NUCLEOTIDE-DISULFIDE OXIDOREDUCTASE DOMAIN-CONTAINING"/>
    <property type="match status" value="1"/>
</dbReference>
<dbReference type="AlphaFoldDB" id="A0A3N1CW57"/>
<dbReference type="Proteomes" id="UP000272400">
    <property type="component" value="Unassembled WGS sequence"/>
</dbReference>
<dbReference type="PANTHER" id="PTHR43429:SF3">
    <property type="entry name" value="NITRITE REDUCTASE [NAD(P)H]"/>
    <property type="match status" value="1"/>
</dbReference>
<evidence type="ECO:0000256" key="2">
    <source>
        <dbReference type="ARBA" id="ARBA00022630"/>
    </source>
</evidence>
<dbReference type="Gene3D" id="3.30.390.30">
    <property type="match status" value="1"/>
</dbReference>
<accession>A0A3N1CW57</accession>
<keyword evidence="2" id="KW-0285">Flavoprotein</keyword>
<dbReference type="Pfam" id="PF07992">
    <property type="entry name" value="Pyr_redox_2"/>
    <property type="match status" value="1"/>
</dbReference>
<feature type="domain" description="FAD/NAD(P)-binding" evidence="4">
    <location>
        <begin position="3"/>
        <end position="293"/>
    </location>
</feature>
<dbReference type="InterPro" id="IPR050260">
    <property type="entry name" value="FAD-bd_OxRdtase"/>
</dbReference>
<evidence type="ECO:0000256" key="3">
    <source>
        <dbReference type="ARBA" id="ARBA00022827"/>
    </source>
</evidence>
<comment type="caution">
    <text evidence="5">The sequence shown here is derived from an EMBL/GenBank/DDBJ whole genome shotgun (WGS) entry which is preliminary data.</text>
</comment>
<proteinExistence type="predicted"/>
<keyword evidence="6" id="KW-1185">Reference proteome</keyword>
<dbReference type="EMBL" id="RJKE01000001">
    <property type="protein sequence ID" value="ROO85517.1"/>
    <property type="molecule type" value="Genomic_DNA"/>
</dbReference>
<dbReference type="PRINTS" id="PR00368">
    <property type="entry name" value="FADPNR"/>
</dbReference>
<sequence>MPRLVVIGNGMAGIRTVEEILARDGEGFEITVVGDEPHGNYDRLALSRVLSGAAEESDILLNGLPWYAEHGITLLSGVRAKRIDRFAHRVRLDGREPLRYDKLVIATGGVPFIPDIAGMRVADRGFHQGVFTLRTLDDTRNMIRYARGHQRAVVIGGGPLGLEAARGLQNHGLDITVVHGATHLMDQQLGARAGLVLKHRIAGLGIGVELGARPVAVLGRRRVMAVRLADGRDLPCDMVVVAAGVRPDSAMARASGLVVQRGVVVDDRMRAAGERDIYAVGACAEHRGQVYGALAALWEQAGVLADHITGAASAAYHGSRIVTRVSAAGVDVVAMGVAEPEWPEDEYVVTSSPRLGVHRSVVVRDGRLIGATLVGDIRGAAALVEAFDQGLPLPEDRADLLFDAPAAPDAVSDVPKAPR</sequence>
<dbReference type="InterPro" id="IPR036188">
    <property type="entry name" value="FAD/NAD-bd_sf"/>
</dbReference>